<name>A0A2Z6EV68_9BURK</name>
<evidence type="ECO:0000313" key="1">
    <source>
        <dbReference type="EMBL" id="BBE09344.1"/>
    </source>
</evidence>
<reference evidence="1 2" key="1">
    <citation type="journal article" date="2018" name="Microbes Environ.">
        <title>Comparative Genomic Insights into Endofungal Lifestyles of Two Bacterial Endosymbionts, Mycoavidus cysteinexigens and Burkholderia rhizoxinica.</title>
        <authorList>
            <person name="Sharmin D."/>
            <person name="Guo Y."/>
            <person name="Nishizawa T."/>
            <person name="Ohshima S."/>
            <person name="Sato Y."/>
            <person name="Takashima Y."/>
            <person name="Narisawa K."/>
            <person name="Ohta H."/>
        </authorList>
    </citation>
    <scope>NUCLEOTIDE SEQUENCE [LARGE SCALE GENOMIC DNA]</scope>
    <source>
        <strain evidence="1 2">B1-EB</strain>
    </source>
</reference>
<dbReference type="KEGG" id="mcys:MCB1EB_1183"/>
<accession>A0A2Z6EV68</accession>
<protein>
    <submittedName>
        <fullName evidence="1">Uncharacterized protein</fullName>
    </submittedName>
</protein>
<evidence type="ECO:0000313" key="2">
    <source>
        <dbReference type="Proteomes" id="UP000282597"/>
    </source>
</evidence>
<keyword evidence="2" id="KW-1185">Reference proteome</keyword>
<sequence length="60" mass="7024">MSMLYKAMVDKLWRKDGVRLEKQDKGKPLASNVIQTSSKPKLERMKHSREYPSLTKIYAI</sequence>
<dbReference type="AlphaFoldDB" id="A0A2Z6EV68"/>
<proteinExistence type="predicted"/>
<organism evidence="1 2">
    <name type="scientific">Mycoavidus cysteinexigens</name>
    <dbReference type="NCBI Taxonomy" id="1553431"/>
    <lineage>
        <taxon>Bacteria</taxon>
        <taxon>Pseudomonadati</taxon>
        <taxon>Pseudomonadota</taxon>
        <taxon>Betaproteobacteria</taxon>
        <taxon>Burkholderiales</taxon>
        <taxon>Burkholderiaceae</taxon>
        <taxon>Mycoavidus</taxon>
    </lineage>
</organism>
<gene>
    <name evidence="1" type="ORF">MCB1EB_1183</name>
</gene>
<dbReference type="EMBL" id="AP018150">
    <property type="protein sequence ID" value="BBE09344.1"/>
    <property type="molecule type" value="Genomic_DNA"/>
</dbReference>
<dbReference type="Proteomes" id="UP000282597">
    <property type="component" value="Chromosome"/>
</dbReference>